<proteinExistence type="predicted"/>
<sequence>MPSPLNHVFFRWLFAVLLTCLMTTSLTACAKEDRVVFHSFQYDLTTDSPGVDLLAFEYGDAKNEVGVRNEVKPGETTLGTRSSTAGKMPLADFLYVKWRDQATQKVYEDRVDLKSRLPSPKDMHATKVYFLIDENKLYVYLIPQQNAEGTLNRRPANKQPNGPGGYDYLDVKTLYPDNDPPKVRGGVK</sequence>
<evidence type="ECO:0000313" key="3">
    <source>
        <dbReference type="EMBL" id="AOW11896.1"/>
    </source>
</evidence>
<feature type="chain" id="PRO_5009110673" description="DUF3304 domain-containing protein" evidence="2">
    <location>
        <begin position="31"/>
        <end position="188"/>
    </location>
</feature>
<gene>
    <name evidence="3" type="ORF">LPB072_02455</name>
</gene>
<keyword evidence="2" id="KW-0732">Signal</keyword>
<evidence type="ECO:0000256" key="1">
    <source>
        <dbReference type="SAM" id="MobiDB-lite"/>
    </source>
</evidence>
<dbReference type="STRING" id="1763535.LPB072_02455"/>
<accession>A0A1D8NS22</accession>
<reference evidence="3 4" key="1">
    <citation type="submission" date="2016-10" db="EMBL/GenBank/DDBJ databases">
        <title>Hydorgenophaga sp. LPB0072 isolated from gastropod.</title>
        <authorList>
            <person name="Kim E."/>
            <person name="Yi H."/>
        </authorList>
    </citation>
    <scope>NUCLEOTIDE SEQUENCE [LARGE SCALE GENOMIC DNA]</scope>
    <source>
        <strain evidence="3 4">LPB0072</strain>
    </source>
</reference>
<evidence type="ECO:0008006" key="5">
    <source>
        <dbReference type="Google" id="ProtNLM"/>
    </source>
</evidence>
<organism evidence="3 4">
    <name type="scientific">Hydrogenophaga crassostreae</name>
    <dbReference type="NCBI Taxonomy" id="1763535"/>
    <lineage>
        <taxon>Bacteria</taxon>
        <taxon>Pseudomonadati</taxon>
        <taxon>Pseudomonadota</taxon>
        <taxon>Betaproteobacteria</taxon>
        <taxon>Burkholderiales</taxon>
        <taxon>Comamonadaceae</taxon>
        <taxon>Hydrogenophaga</taxon>
    </lineage>
</organism>
<feature type="region of interest" description="Disordered" evidence="1">
    <location>
        <begin position="150"/>
        <end position="188"/>
    </location>
</feature>
<feature type="signal peptide" evidence="2">
    <location>
        <begin position="1"/>
        <end position="30"/>
    </location>
</feature>
<dbReference type="KEGG" id="hyl:LPB072_02455"/>
<dbReference type="Proteomes" id="UP000185680">
    <property type="component" value="Chromosome"/>
</dbReference>
<protein>
    <recommendedName>
        <fullName evidence="5">DUF3304 domain-containing protein</fullName>
    </recommendedName>
</protein>
<evidence type="ECO:0000256" key="2">
    <source>
        <dbReference type="SAM" id="SignalP"/>
    </source>
</evidence>
<dbReference type="AlphaFoldDB" id="A0A1D8NS22"/>
<name>A0A1D8NS22_9BURK</name>
<evidence type="ECO:0000313" key="4">
    <source>
        <dbReference type="Proteomes" id="UP000185680"/>
    </source>
</evidence>
<dbReference type="EMBL" id="CP017476">
    <property type="protein sequence ID" value="AOW11896.1"/>
    <property type="molecule type" value="Genomic_DNA"/>
</dbReference>